<evidence type="ECO:0000256" key="7">
    <source>
        <dbReference type="ARBA" id="ARBA00022679"/>
    </source>
</evidence>
<dbReference type="SUPFAM" id="SSF54211">
    <property type="entry name" value="Ribosomal protein S5 domain 2-like"/>
    <property type="match status" value="1"/>
</dbReference>
<keyword evidence="11" id="KW-0299">Galactose metabolism</keyword>
<dbReference type="SUPFAM" id="SSF55060">
    <property type="entry name" value="GHMP Kinase, C-terminal domain"/>
    <property type="match status" value="1"/>
</dbReference>
<evidence type="ECO:0000259" key="18">
    <source>
        <dbReference type="Pfam" id="PF10509"/>
    </source>
</evidence>
<dbReference type="PIRSF" id="PIRSF000530">
    <property type="entry name" value="Galactokinase"/>
    <property type="match status" value="1"/>
</dbReference>
<dbReference type="InterPro" id="IPR006206">
    <property type="entry name" value="Mevalonate/galactokinase"/>
</dbReference>
<evidence type="ECO:0000259" key="17">
    <source>
        <dbReference type="Pfam" id="PF08544"/>
    </source>
</evidence>
<keyword evidence="9 19" id="KW-0418">Kinase</keyword>
<dbReference type="PROSITE" id="PS00106">
    <property type="entry name" value="GALACTOKINASE"/>
    <property type="match status" value="1"/>
</dbReference>
<evidence type="ECO:0000256" key="5">
    <source>
        <dbReference type="ARBA" id="ARBA00019487"/>
    </source>
</evidence>
<dbReference type="PRINTS" id="PR00473">
    <property type="entry name" value="GALCTOKINASE"/>
</dbReference>
<dbReference type="FunFam" id="3.30.230.10:FF:000040">
    <property type="entry name" value="Galactokinase 1"/>
    <property type="match status" value="1"/>
</dbReference>
<keyword evidence="12" id="KW-0119">Carbohydrate metabolism</keyword>
<evidence type="ECO:0000256" key="8">
    <source>
        <dbReference type="ARBA" id="ARBA00022741"/>
    </source>
</evidence>
<evidence type="ECO:0000256" key="2">
    <source>
        <dbReference type="ARBA" id="ARBA00006566"/>
    </source>
</evidence>
<dbReference type="PROSITE" id="PS00627">
    <property type="entry name" value="GHMP_KINASES_ATP"/>
    <property type="match status" value="1"/>
</dbReference>
<dbReference type="Pfam" id="PF08544">
    <property type="entry name" value="GHMP_kinases_C"/>
    <property type="match status" value="1"/>
</dbReference>
<evidence type="ECO:0000256" key="1">
    <source>
        <dbReference type="ARBA" id="ARBA00005007"/>
    </source>
</evidence>
<accession>A0A023F7V3</accession>
<feature type="domain" description="Galactokinase N-terminal" evidence="18">
    <location>
        <begin position="20"/>
        <end position="66"/>
    </location>
</feature>
<dbReference type="AlphaFoldDB" id="A0A023F7V3"/>
<evidence type="ECO:0000256" key="14">
    <source>
        <dbReference type="ARBA" id="ARBA00049538"/>
    </source>
</evidence>
<dbReference type="GO" id="GO:0004335">
    <property type="term" value="F:galactokinase activity"/>
    <property type="evidence" value="ECO:0007669"/>
    <property type="project" value="UniProtKB-EC"/>
</dbReference>
<evidence type="ECO:0000256" key="11">
    <source>
        <dbReference type="ARBA" id="ARBA00023144"/>
    </source>
</evidence>
<dbReference type="InterPro" id="IPR036554">
    <property type="entry name" value="GHMP_kinase_C_sf"/>
</dbReference>
<dbReference type="FunFam" id="3.30.70.890:FF:000007">
    <property type="entry name" value="Galactokinase 1"/>
    <property type="match status" value="1"/>
</dbReference>
<reference evidence="19" key="1">
    <citation type="journal article" date="2014" name="PLoS Negl. Trop. Dis.">
        <title>An updated insight into the Sialotranscriptome of Triatoma infestans: developmental stage and geographic variations.</title>
        <authorList>
            <person name="Schwarz A."/>
            <person name="Medrano-Mercado N."/>
            <person name="Schaub G.A."/>
            <person name="Struchiner C.J."/>
            <person name="Bargues M.D."/>
            <person name="Levy M.Z."/>
            <person name="Ribeiro J.M."/>
        </authorList>
    </citation>
    <scope>NUCLEOTIDE SEQUENCE</scope>
    <source>
        <strain evidence="19">Chile</strain>
        <tissue evidence="19">Salivary glands</tissue>
    </source>
</reference>
<evidence type="ECO:0000256" key="10">
    <source>
        <dbReference type="ARBA" id="ARBA00022840"/>
    </source>
</evidence>
<evidence type="ECO:0000256" key="3">
    <source>
        <dbReference type="ARBA" id="ARBA00011738"/>
    </source>
</evidence>
<dbReference type="EMBL" id="GBBI01001387">
    <property type="protein sequence ID" value="JAC17325.1"/>
    <property type="molecule type" value="mRNA"/>
</dbReference>
<protein>
    <recommendedName>
        <fullName evidence="5">Galactokinase</fullName>
        <ecNumber evidence="4">2.7.1.6</ecNumber>
    </recommendedName>
    <alternativeName>
        <fullName evidence="13">Galactose kinase</fullName>
    </alternativeName>
</protein>
<evidence type="ECO:0000256" key="15">
    <source>
        <dbReference type="ARBA" id="ARBA00055336"/>
    </source>
</evidence>
<dbReference type="InterPro" id="IPR006203">
    <property type="entry name" value="GHMP_knse_ATP-bd_CS"/>
</dbReference>
<dbReference type="InterPro" id="IPR006204">
    <property type="entry name" value="GHMP_kinase_N_dom"/>
</dbReference>
<dbReference type="Gene3D" id="3.30.230.10">
    <property type="match status" value="1"/>
</dbReference>
<keyword evidence="8" id="KW-0547">Nucleotide-binding</keyword>
<keyword evidence="10" id="KW-0067">ATP-binding</keyword>
<evidence type="ECO:0000256" key="6">
    <source>
        <dbReference type="ARBA" id="ARBA00022553"/>
    </source>
</evidence>
<dbReference type="Pfam" id="PF00288">
    <property type="entry name" value="GHMP_kinases_N"/>
    <property type="match status" value="1"/>
</dbReference>
<dbReference type="PANTHER" id="PTHR10457:SF7">
    <property type="entry name" value="GALACTOKINASE-RELATED"/>
    <property type="match status" value="1"/>
</dbReference>
<proteinExistence type="evidence at transcript level"/>
<organism evidence="19">
    <name type="scientific">Triatoma infestans</name>
    <name type="common">Assassin bug</name>
    <dbReference type="NCBI Taxonomy" id="30076"/>
    <lineage>
        <taxon>Eukaryota</taxon>
        <taxon>Metazoa</taxon>
        <taxon>Ecdysozoa</taxon>
        <taxon>Arthropoda</taxon>
        <taxon>Hexapoda</taxon>
        <taxon>Insecta</taxon>
        <taxon>Pterygota</taxon>
        <taxon>Neoptera</taxon>
        <taxon>Paraneoptera</taxon>
        <taxon>Hemiptera</taxon>
        <taxon>Heteroptera</taxon>
        <taxon>Panheteroptera</taxon>
        <taxon>Cimicomorpha</taxon>
        <taxon>Reduviidae</taxon>
        <taxon>Triatominae</taxon>
        <taxon>Triatoma</taxon>
    </lineage>
</organism>
<keyword evidence="6" id="KW-0597">Phosphoprotein</keyword>
<dbReference type="InterPro" id="IPR013750">
    <property type="entry name" value="GHMP_kinase_C_dom"/>
</dbReference>
<dbReference type="NCBIfam" id="TIGR00131">
    <property type="entry name" value="gal_kin"/>
    <property type="match status" value="1"/>
</dbReference>
<dbReference type="Gene3D" id="3.30.70.890">
    <property type="entry name" value="GHMP kinase, C-terminal domain"/>
    <property type="match status" value="1"/>
</dbReference>
<comment type="similarity">
    <text evidence="2">Belongs to the GHMP kinase family. GalK subfamily.</text>
</comment>
<dbReference type="InterPro" id="IPR000705">
    <property type="entry name" value="Galactokinase"/>
</dbReference>
<evidence type="ECO:0000259" key="16">
    <source>
        <dbReference type="Pfam" id="PF00288"/>
    </source>
</evidence>
<comment type="pathway">
    <text evidence="1">Carbohydrate metabolism.</text>
</comment>
<comment type="subunit">
    <text evidence="3">Homodimer.</text>
</comment>
<evidence type="ECO:0000313" key="19">
    <source>
        <dbReference type="EMBL" id="JAC17325.1"/>
    </source>
</evidence>
<dbReference type="PRINTS" id="PR00959">
    <property type="entry name" value="MEVGALKINASE"/>
</dbReference>
<evidence type="ECO:0000256" key="4">
    <source>
        <dbReference type="ARBA" id="ARBA00012315"/>
    </source>
</evidence>
<feature type="domain" description="GHMP kinase C-terminal" evidence="17">
    <location>
        <begin position="292"/>
        <end position="373"/>
    </location>
</feature>
<dbReference type="GO" id="GO:0033499">
    <property type="term" value="P:galactose catabolic process via UDP-galactose, Leloir pathway"/>
    <property type="evidence" value="ECO:0007669"/>
    <property type="project" value="UniProtKB-ARBA"/>
</dbReference>
<dbReference type="PANTHER" id="PTHR10457">
    <property type="entry name" value="MEVALONATE KINASE/GALACTOKINASE"/>
    <property type="match status" value="1"/>
</dbReference>
<dbReference type="InterPro" id="IPR020568">
    <property type="entry name" value="Ribosomal_Su5_D2-typ_SF"/>
</dbReference>
<dbReference type="Pfam" id="PF10509">
    <property type="entry name" value="GalKase_gal_bdg"/>
    <property type="match status" value="1"/>
</dbReference>
<dbReference type="EC" id="2.7.1.6" evidence="4"/>
<sequence length="404" mass="44262">MECQGNCAIPKILYCAIDYYRTIFHCDPHVASFAPGRVNLIGEHTDYNDGFVLPIALPMGTVMIGAKNDSNSVHIVSKSDNIGSQIEVKFDLPENGKLQKGEPKWANYVKGVISYFKGEVKEGFNAAIVSSVPVGGGLSSSAALEVATYVFLEALTEEYNKDLKDKALRCQKAEHDYADMPCGIMDQFISIMGEKGRALLLDCRSMEVTMVPLQSDSDVILITNSNVKHELSSSEYPVRRKQCEQAAEILGVKSLRDVNNEKLESNKSSLPVTVYKRARHVVSEIARTTQAAQALKINDFATFGKLMVESHNSLKDDYEVSCPELNQLVSIAIACDGVYGSRMTGGGFGGCTVTLLKQSAVDLVIKNIKNKYDGTPTFYIASASQGARDITPLLEEELINKLFE</sequence>
<feature type="domain" description="GHMP kinase N-terminal" evidence="16">
    <location>
        <begin position="107"/>
        <end position="193"/>
    </location>
</feature>
<dbReference type="GO" id="GO:0005829">
    <property type="term" value="C:cytosol"/>
    <property type="evidence" value="ECO:0007669"/>
    <property type="project" value="TreeGrafter"/>
</dbReference>
<dbReference type="InterPro" id="IPR014721">
    <property type="entry name" value="Ribsml_uS5_D2-typ_fold_subgr"/>
</dbReference>
<dbReference type="InterPro" id="IPR019539">
    <property type="entry name" value="GalKase_N"/>
</dbReference>
<evidence type="ECO:0000256" key="13">
    <source>
        <dbReference type="ARBA" id="ARBA00029590"/>
    </source>
</evidence>
<evidence type="ECO:0000256" key="9">
    <source>
        <dbReference type="ARBA" id="ARBA00022777"/>
    </source>
</evidence>
<comment type="function">
    <text evidence="15">Catalyzes the transfer of a phosphate from ATP to alpha-D-galactose and participates in the first committed step in the catabolism of galactose.</text>
</comment>
<dbReference type="GO" id="GO:0005524">
    <property type="term" value="F:ATP binding"/>
    <property type="evidence" value="ECO:0007669"/>
    <property type="project" value="UniProtKB-KW"/>
</dbReference>
<evidence type="ECO:0000256" key="12">
    <source>
        <dbReference type="ARBA" id="ARBA00023277"/>
    </source>
</evidence>
<name>A0A023F7V3_TRIIF</name>
<keyword evidence="7" id="KW-0808">Transferase</keyword>
<dbReference type="InterPro" id="IPR019741">
    <property type="entry name" value="Galactokinase_CS"/>
</dbReference>
<comment type="catalytic activity">
    <reaction evidence="14">
        <text>alpha-D-galactose + ATP = alpha-D-galactose 1-phosphate + ADP + H(+)</text>
        <dbReference type="Rhea" id="RHEA:13553"/>
        <dbReference type="ChEBI" id="CHEBI:15378"/>
        <dbReference type="ChEBI" id="CHEBI:28061"/>
        <dbReference type="ChEBI" id="CHEBI:30616"/>
        <dbReference type="ChEBI" id="CHEBI:58336"/>
        <dbReference type="ChEBI" id="CHEBI:456216"/>
        <dbReference type="EC" id="2.7.1.6"/>
    </reaction>
    <physiologicalReaction direction="left-to-right" evidence="14">
        <dbReference type="Rhea" id="RHEA:13554"/>
    </physiologicalReaction>
</comment>